<gene>
    <name evidence="2" type="ORF">PG994_009929</name>
</gene>
<evidence type="ECO:0000313" key="3">
    <source>
        <dbReference type="Proteomes" id="UP001480595"/>
    </source>
</evidence>
<organism evidence="2 3">
    <name type="scientific">Apiospora phragmitis</name>
    <dbReference type="NCBI Taxonomy" id="2905665"/>
    <lineage>
        <taxon>Eukaryota</taxon>
        <taxon>Fungi</taxon>
        <taxon>Dikarya</taxon>
        <taxon>Ascomycota</taxon>
        <taxon>Pezizomycotina</taxon>
        <taxon>Sordariomycetes</taxon>
        <taxon>Xylariomycetidae</taxon>
        <taxon>Amphisphaeriales</taxon>
        <taxon>Apiosporaceae</taxon>
        <taxon>Apiospora</taxon>
    </lineage>
</organism>
<name>A0ABR1TR18_9PEZI</name>
<accession>A0ABR1TR18</accession>
<feature type="compositionally biased region" description="Acidic residues" evidence="1">
    <location>
        <begin position="69"/>
        <end position="106"/>
    </location>
</feature>
<feature type="compositionally biased region" description="Basic and acidic residues" evidence="1">
    <location>
        <begin position="1"/>
        <end position="12"/>
    </location>
</feature>
<dbReference type="GeneID" id="92094401"/>
<feature type="compositionally biased region" description="Basic and acidic residues" evidence="1">
    <location>
        <begin position="31"/>
        <end position="50"/>
    </location>
</feature>
<dbReference type="EMBL" id="JAQQWL010000011">
    <property type="protein sequence ID" value="KAK8048199.1"/>
    <property type="molecule type" value="Genomic_DNA"/>
</dbReference>
<evidence type="ECO:0000313" key="2">
    <source>
        <dbReference type="EMBL" id="KAK8048199.1"/>
    </source>
</evidence>
<keyword evidence="3" id="KW-1185">Reference proteome</keyword>
<evidence type="ECO:0000256" key="1">
    <source>
        <dbReference type="SAM" id="MobiDB-lite"/>
    </source>
</evidence>
<comment type="caution">
    <text evidence="2">The sequence shown here is derived from an EMBL/GenBank/DDBJ whole genome shotgun (WGS) entry which is preliminary data.</text>
</comment>
<proteinExistence type="predicted"/>
<reference evidence="2 3" key="1">
    <citation type="submission" date="2023-01" db="EMBL/GenBank/DDBJ databases">
        <title>Analysis of 21 Apiospora genomes using comparative genomics revels a genus with tremendous synthesis potential of carbohydrate active enzymes and secondary metabolites.</title>
        <authorList>
            <person name="Sorensen T."/>
        </authorList>
    </citation>
    <scope>NUCLEOTIDE SEQUENCE [LARGE SCALE GENOMIC DNA]</scope>
    <source>
        <strain evidence="2 3">CBS 135458</strain>
    </source>
</reference>
<feature type="compositionally biased region" description="Polar residues" evidence="1">
    <location>
        <begin position="110"/>
        <end position="120"/>
    </location>
</feature>
<feature type="region of interest" description="Disordered" evidence="1">
    <location>
        <begin position="1"/>
        <end position="120"/>
    </location>
</feature>
<protein>
    <submittedName>
        <fullName evidence="2">Uncharacterized protein</fullName>
    </submittedName>
</protein>
<sequence length="120" mass="13710">MYSASEKRQMRRVDRRLRASRPATPRILRRARTERAVLARVADHERKPDGWAELDAMRAAAEGGPLEKDSDESESDSDYESSTDEDDSSEEEEEEEEVDNDGEEYDERLSSSGPETTTRI</sequence>
<dbReference type="RefSeq" id="XP_066710448.1">
    <property type="nucleotide sequence ID" value="XM_066861338.1"/>
</dbReference>
<dbReference type="Proteomes" id="UP001480595">
    <property type="component" value="Unassembled WGS sequence"/>
</dbReference>